<evidence type="ECO:0000259" key="1">
    <source>
        <dbReference type="Pfam" id="PF13477"/>
    </source>
</evidence>
<gene>
    <name evidence="2" type="ORF">PGB34_03865</name>
</gene>
<sequence length="383" mass="44090">MKVLIIGSADSIFVKDFARQFITDGHSVDILSLTVAAPVQGVDRFWVVENLNSSSVIHSKIKKAVEILKSYQYINKTAKLIKDKEYDCTFIHFVAYRLAWNLLEIERISKKIVAVIWGSDLYRTNSIKSNFQKRIYRAANKIVFTNQRSIEFFERKYGNKFSSKIRVANFGLPVLDEIDLMKNQTFSRDQALSFFDFPKNKLIIMVGYNGNPLQRQLEFIAEFSCLAPVERNRFHLVFAVGYGNTGIDKKIRELTTLKGLDNYSILDKFLNFPDTAKLRYSADILVNIQPSDQLSGSMLEVLYAGGTVYAGSWLPYQDLVKAGARIYSVGSVQECVRAIAQHKWRESKAEEENKALDFIRDKASWKSCYERWRKISLETDHHH</sequence>
<protein>
    <recommendedName>
        <fullName evidence="1">Glycosyltransferase subfamily 4-like N-terminal domain-containing protein</fullName>
    </recommendedName>
</protein>
<evidence type="ECO:0000313" key="3">
    <source>
        <dbReference type="Proteomes" id="UP001212602"/>
    </source>
</evidence>
<dbReference type="InterPro" id="IPR028098">
    <property type="entry name" value="Glyco_trans_4-like_N"/>
</dbReference>
<organism evidence="2 3">
    <name type="scientific">Xenophilus arseniciresistens</name>
    <dbReference type="NCBI Taxonomy" id="1283306"/>
    <lineage>
        <taxon>Bacteria</taxon>
        <taxon>Pseudomonadati</taxon>
        <taxon>Pseudomonadota</taxon>
        <taxon>Betaproteobacteria</taxon>
        <taxon>Burkholderiales</taxon>
        <taxon>Comamonadaceae</taxon>
        <taxon>Xenophilus</taxon>
    </lineage>
</organism>
<dbReference type="Gene3D" id="3.40.50.2000">
    <property type="entry name" value="Glycogen Phosphorylase B"/>
    <property type="match status" value="2"/>
</dbReference>
<comment type="caution">
    <text evidence="2">The sequence shown here is derived from an EMBL/GenBank/DDBJ whole genome shotgun (WGS) entry which is preliminary data.</text>
</comment>
<dbReference type="Pfam" id="PF13477">
    <property type="entry name" value="Glyco_trans_4_2"/>
    <property type="match status" value="1"/>
</dbReference>
<dbReference type="RefSeq" id="WP_271426742.1">
    <property type="nucleotide sequence ID" value="NZ_JAQIPB010000001.1"/>
</dbReference>
<feature type="domain" description="Glycosyltransferase subfamily 4-like N-terminal" evidence="1">
    <location>
        <begin position="2"/>
        <end position="144"/>
    </location>
</feature>
<keyword evidence="3" id="KW-1185">Reference proteome</keyword>
<name>A0AAE3SZ52_9BURK</name>
<dbReference type="GO" id="GO:0016757">
    <property type="term" value="F:glycosyltransferase activity"/>
    <property type="evidence" value="ECO:0007669"/>
    <property type="project" value="UniProtKB-ARBA"/>
</dbReference>
<reference evidence="2" key="1">
    <citation type="submission" date="2023-01" db="EMBL/GenBank/DDBJ databases">
        <title>Xenophilus mangrovi sp. nov., isolated from soil of Mangrove nature reserve.</title>
        <authorList>
            <person name="Xu S."/>
            <person name="Liu Z."/>
            <person name="Xu Y."/>
        </authorList>
    </citation>
    <scope>NUCLEOTIDE SEQUENCE</scope>
    <source>
        <strain evidence="2">YW8</strain>
    </source>
</reference>
<dbReference type="EMBL" id="JAQIPB010000001">
    <property type="protein sequence ID" value="MDA7415491.1"/>
    <property type="molecule type" value="Genomic_DNA"/>
</dbReference>
<dbReference type="AlphaFoldDB" id="A0AAE3SZ52"/>
<evidence type="ECO:0000313" key="2">
    <source>
        <dbReference type="EMBL" id="MDA7415491.1"/>
    </source>
</evidence>
<proteinExistence type="predicted"/>
<accession>A0AAE3SZ52</accession>
<dbReference type="SUPFAM" id="SSF53756">
    <property type="entry name" value="UDP-Glycosyltransferase/glycogen phosphorylase"/>
    <property type="match status" value="1"/>
</dbReference>
<dbReference type="Proteomes" id="UP001212602">
    <property type="component" value="Unassembled WGS sequence"/>
</dbReference>